<keyword evidence="2" id="KW-1185">Reference proteome</keyword>
<accession>A0A8X6UE28</accession>
<protein>
    <submittedName>
        <fullName evidence="1">Uncharacterized protein</fullName>
    </submittedName>
</protein>
<dbReference type="EMBL" id="BMAW01122873">
    <property type="protein sequence ID" value="GFU00824.1"/>
    <property type="molecule type" value="Genomic_DNA"/>
</dbReference>
<evidence type="ECO:0000313" key="1">
    <source>
        <dbReference type="EMBL" id="GFU00824.1"/>
    </source>
</evidence>
<reference evidence="1" key="1">
    <citation type="submission" date="2020-08" db="EMBL/GenBank/DDBJ databases">
        <title>Multicomponent nature underlies the extraordinary mechanical properties of spider dragline silk.</title>
        <authorList>
            <person name="Kono N."/>
            <person name="Nakamura H."/>
            <person name="Mori M."/>
            <person name="Yoshida Y."/>
            <person name="Ohtoshi R."/>
            <person name="Malay A.D."/>
            <person name="Moran D.A.P."/>
            <person name="Tomita M."/>
            <person name="Numata K."/>
            <person name="Arakawa K."/>
        </authorList>
    </citation>
    <scope>NUCLEOTIDE SEQUENCE</scope>
</reference>
<organism evidence="1 2">
    <name type="scientific">Nephila pilipes</name>
    <name type="common">Giant wood spider</name>
    <name type="synonym">Nephila maculata</name>
    <dbReference type="NCBI Taxonomy" id="299642"/>
    <lineage>
        <taxon>Eukaryota</taxon>
        <taxon>Metazoa</taxon>
        <taxon>Ecdysozoa</taxon>
        <taxon>Arthropoda</taxon>
        <taxon>Chelicerata</taxon>
        <taxon>Arachnida</taxon>
        <taxon>Araneae</taxon>
        <taxon>Araneomorphae</taxon>
        <taxon>Entelegynae</taxon>
        <taxon>Araneoidea</taxon>
        <taxon>Nephilidae</taxon>
        <taxon>Nephila</taxon>
    </lineage>
</organism>
<comment type="caution">
    <text evidence="1">The sequence shown here is derived from an EMBL/GenBank/DDBJ whole genome shotgun (WGS) entry which is preliminary data.</text>
</comment>
<sequence length="170" mass="19540">MVASFHFVQSMIPIRSDPGPRELEVKYLSHSSVQQCRLITIDSDTLRPDVQVGIWDRQDDSHQYDKIADGVEGTMTITEPHRIAASQMSSSRAKFKRSEENRNTETIEPKFDVFTTQTWGKNVVFNKVVFDNARLNLYKEIALICTYSHALIALRNLQMGIIQLFDTNFK</sequence>
<name>A0A8X6UE28_NEPPI</name>
<proteinExistence type="predicted"/>
<dbReference type="AlphaFoldDB" id="A0A8X6UE28"/>
<gene>
    <name evidence="1" type="ORF">NPIL_437301</name>
</gene>
<dbReference type="Proteomes" id="UP000887013">
    <property type="component" value="Unassembled WGS sequence"/>
</dbReference>
<evidence type="ECO:0000313" key="2">
    <source>
        <dbReference type="Proteomes" id="UP000887013"/>
    </source>
</evidence>